<dbReference type="EMBL" id="LGRN01000598">
    <property type="protein sequence ID" value="OJD11168.1"/>
    <property type="molecule type" value="Genomic_DNA"/>
</dbReference>
<keyword evidence="4" id="KW-1185">Reference proteome</keyword>
<dbReference type="PANTHER" id="PTHR38122">
    <property type="entry name" value="GLYCOPROTEIN X"/>
    <property type="match status" value="1"/>
</dbReference>
<dbReference type="Proteomes" id="UP000182235">
    <property type="component" value="Unassembled WGS sequence"/>
</dbReference>
<dbReference type="OrthoDB" id="5414836at2759"/>
<keyword evidence="2" id="KW-0732">Signal</keyword>
<dbReference type="PANTHER" id="PTHR38122:SF1">
    <property type="entry name" value="GLYCOPROTEIN X"/>
    <property type="match status" value="1"/>
</dbReference>
<evidence type="ECO:0008006" key="5">
    <source>
        <dbReference type="Google" id="ProtNLM"/>
    </source>
</evidence>
<feature type="chain" id="PRO_5012476040" description="Glycoprotein X" evidence="2">
    <location>
        <begin position="21"/>
        <end position="497"/>
    </location>
</feature>
<gene>
    <name evidence="3" type="ORF">AJ78_08010</name>
</gene>
<feature type="compositionally biased region" description="Low complexity" evidence="1">
    <location>
        <begin position="374"/>
        <end position="401"/>
    </location>
</feature>
<organism evidence="3 4">
    <name type="scientific">Emergomyces pasteurianus Ep9510</name>
    <dbReference type="NCBI Taxonomy" id="1447872"/>
    <lineage>
        <taxon>Eukaryota</taxon>
        <taxon>Fungi</taxon>
        <taxon>Dikarya</taxon>
        <taxon>Ascomycota</taxon>
        <taxon>Pezizomycotina</taxon>
        <taxon>Eurotiomycetes</taxon>
        <taxon>Eurotiomycetidae</taxon>
        <taxon>Onygenales</taxon>
        <taxon>Ajellomycetaceae</taxon>
        <taxon>Emergomyces</taxon>
    </lineage>
</organism>
<accession>A0A1J9P473</accession>
<evidence type="ECO:0000313" key="3">
    <source>
        <dbReference type="EMBL" id="OJD11168.1"/>
    </source>
</evidence>
<evidence type="ECO:0000256" key="1">
    <source>
        <dbReference type="SAM" id="MobiDB-lite"/>
    </source>
</evidence>
<protein>
    <recommendedName>
        <fullName evidence="5">Glycoprotein X</fullName>
    </recommendedName>
</protein>
<feature type="region of interest" description="Disordered" evidence="1">
    <location>
        <begin position="373"/>
        <end position="467"/>
    </location>
</feature>
<feature type="compositionally biased region" description="Polar residues" evidence="1">
    <location>
        <begin position="442"/>
        <end position="452"/>
    </location>
</feature>
<feature type="compositionally biased region" description="Polar residues" evidence="1">
    <location>
        <begin position="416"/>
        <end position="425"/>
    </location>
</feature>
<name>A0A1J9P473_9EURO</name>
<comment type="caution">
    <text evidence="3">The sequence shown here is derived from an EMBL/GenBank/DDBJ whole genome shotgun (WGS) entry which is preliminary data.</text>
</comment>
<proteinExistence type="predicted"/>
<dbReference type="VEuPathDB" id="FungiDB:AJ78_08010"/>
<evidence type="ECO:0000256" key="2">
    <source>
        <dbReference type="SAM" id="SignalP"/>
    </source>
</evidence>
<feature type="signal peptide" evidence="2">
    <location>
        <begin position="1"/>
        <end position="20"/>
    </location>
</feature>
<evidence type="ECO:0000313" key="4">
    <source>
        <dbReference type="Proteomes" id="UP000182235"/>
    </source>
</evidence>
<sequence length="497" mass="52766">MIVLLSALIWSTVCLLPANCQNDDHIGIKVGLNIGDEPSAGPGTSGHPALIDIDAAILISWCNSHTRSCPSPGYPVMVTVTDTVTENRTITVPTTTTETTVTTVRTTTTETTVTTVATTTTETTVTTLPGSTIVTTTTTTAPGETVTSIITIPGSDTTDTVTNTVTHNVTPCPSLTVNPTFTPSVPYPTNYRWGCPPGKLCKPYHRKENGHCNAEIGLPAEEYFCSPEECIPNTPIIPQYWGKPGVSNETGKWVLSDHYYSLDPRTFGLDFDIFVFPNSSYGTQPPPYGTRTLAERQITVRAPQPCFDDCNNAYQESQRGLDISILCINNSTFQKYVRNCGFCIGEHAKVPNPLDIVVQLEGFEVALNICADQPTETSSPPAQSTTTPSTTPSQTPSETSPTEPPTPPTPSETAKSDSFSDSASQTTTPTATPTGGGGKFPSSPTTQPSASGSLPPGWSPTQPLPTEFPGAANVINIPPSKYSVSAITVLAIVLTLF</sequence>
<dbReference type="STRING" id="1447872.A0A1J9P473"/>
<reference evidence="3 4" key="1">
    <citation type="submission" date="2015-07" db="EMBL/GenBank/DDBJ databases">
        <title>Emmonsia species relationships and genome sequence.</title>
        <authorList>
            <consortium name="The Broad Institute Genomics Platform"/>
            <person name="Cuomo C.A."/>
            <person name="Munoz J.F."/>
            <person name="Imamovic A."/>
            <person name="Priest M.E."/>
            <person name="Young S."/>
            <person name="Clay O.K."/>
            <person name="McEwen J.G."/>
        </authorList>
    </citation>
    <scope>NUCLEOTIDE SEQUENCE [LARGE SCALE GENOMIC DNA]</scope>
    <source>
        <strain evidence="3 4">UAMH 9510</strain>
    </source>
</reference>
<dbReference type="AlphaFoldDB" id="A0A1J9P473"/>